<proteinExistence type="predicted"/>
<accession>A0A7W7EI11</accession>
<protein>
    <recommendedName>
        <fullName evidence="4">DUF2799 domain-containing protein</fullName>
    </recommendedName>
</protein>
<dbReference type="RefSeq" id="WP_028751943.1">
    <property type="nucleotide sequence ID" value="NZ_JACIIG010000001.1"/>
</dbReference>
<feature type="signal peptide" evidence="1">
    <location>
        <begin position="1"/>
        <end position="19"/>
    </location>
</feature>
<comment type="caution">
    <text evidence="2">The sequence shown here is derived from an EMBL/GenBank/DDBJ whole genome shotgun (WGS) entry which is preliminary data.</text>
</comment>
<dbReference type="AlphaFoldDB" id="A0A7W7EI11"/>
<keyword evidence="3" id="KW-1185">Reference proteome</keyword>
<organism evidence="2 3">
    <name type="scientific">Rhizobium leucaenae</name>
    <dbReference type="NCBI Taxonomy" id="29450"/>
    <lineage>
        <taxon>Bacteria</taxon>
        <taxon>Pseudomonadati</taxon>
        <taxon>Pseudomonadota</taxon>
        <taxon>Alphaproteobacteria</taxon>
        <taxon>Hyphomicrobiales</taxon>
        <taxon>Rhizobiaceae</taxon>
        <taxon>Rhizobium/Agrobacterium group</taxon>
        <taxon>Rhizobium</taxon>
    </lineage>
</organism>
<evidence type="ECO:0000313" key="3">
    <source>
        <dbReference type="Proteomes" id="UP000543836"/>
    </source>
</evidence>
<evidence type="ECO:0008006" key="4">
    <source>
        <dbReference type="Google" id="ProtNLM"/>
    </source>
</evidence>
<sequence>MQLLLAGLFACGCVSLVDAPLWPAAASYIDTAMECSQSSNPGNCRHTRETWKTEYDAATAGSYQNQRNVALCLSTGCDNAVQPDKILGCAWRIVIVNSRHTELDNTDTVNLKDFCGSAYIDQAGLRAAEVQAKTMLELIGNRPGA</sequence>
<evidence type="ECO:0000313" key="2">
    <source>
        <dbReference type="EMBL" id="MBB4566266.1"/>
    </source>
</evidence>
<dbReference type="Proteomes" id="UP000543836">
    <property type="component" value="Unassembled WGS sequence"/>
</dbReference>
<evidence type="ECO:0000256" key="1">
    <source>
        <dbReference type="SAM" id="SignalP"/>
    </source>
</evidence>
<reference evidence="2 3" key="1">
    <citation type="submission" date="2020-08" db="EMBL/GenBank/DDBJ databases">
        <title>Genomic Encyclopedia of Type Strains, Phase IV (KMG-V): Genome sequencing to study the core and pangenomes of soil and plant-associated prokaryotes.</title>
        <authorList>
            <person name="Whitman W."/>
        </authorList>
    </citation>
    <scope>NUCLEOTIDE SEQUENCE [LARGE SCALE GENOMIC DNA]</scope>
    <source>
        <strain evidence="2 3">SEMIA 492</strain>
    </source>
</reference>
<dbReference type="GeneID" id="32528654"/>
<dbReference type="OrthoDB" id="7226379at2"/>
<keyword evidence="1" id="KW-0732">Signal</keyword>
<feature type="chain" id="PRO_5031350508" description="DUF2799 domain-containing protein" evidence="1">
    <location>
        <begin position="20"/>
        <end position="145"/>
    </location>
</feature>
<name>A0A7W7EI11_9HYPH</name>
<dbReference type="EMBL" id="JACIIG010000001">
    <property type="protein sequence ID" value="MBB4566266.1"/>
    <property type="molecule type" value="Genomic_DNA"/>
</dbReference>
<gene>
    <name evidence="2" type="ORF">GGE60_000354</name>
</gene>